<name>A0A7C4EWW3_9BACT</name>
<organism evidence="7">
    <name type="scientific">Desulfomonile tiedjei</name>
    <dbReference type="NCBI Taxonomy" id="2358"/>
    <lineage>
        <taxon>Bacteria</taxon>
        <taxon>Pseudomonadati</taxon>
        <taxon>Thermodesulfobacteriota</taxon>
        <taxon>Desulfomonilia</taxon>
        <taxon>Desulfomonilales</taxon>
        <taxon>Desulfomonilaceae</taxon>
        <taxon>Desulfomonile</taxon>
    </lineage>
</organism>
<dbReference type="InterPro" id="IPR046373">
    <property type="entry name" value="Acyl-CoA_Oxase/DH_mid-dom_sf"/>
</dbReference>
<feature type="domain" description="HpaB/PvcC/4-BUDH C-terminal" evidence="5">
    <location>
        <begin position="279"/>
        <end position="473"/>
    </location>
</feature>
<dbReference type="Pfam" id="PF11794">
    <property type="entry name" value="HpaB_N"/>
    <property type="match status" value="1"/>
</dbReference>
<dbReference type="Gene3D" id="1.10.3140.10">
    <property type="entry name" value="4-hydroxybutyryl-coa dehydratase, domain 1"/>
    <property type="match status" value="1"/>
</dbReference>
<evidence type="ECO:0000256" key="3">
    <source>
        <dbReference type="ARBA" id="ARBA00023002"/>
    </source>
</evidence>
<evidence type="ECO:0000256" key="4">
    <source>
        <dbReference type="PIRSR" id="PIRSR000331-2"/>
    </source>
</evidence>
<dbReference type="Gene3D" id="1.20.140.10">
    <property type="entry name" value="Butyryl-CoA Dehydrogenase, subunit A, domain 3"/>
    <property type="match status" value="1"/>
</dbReference>
<dbReference type="InterPro" id="IPR024719">
    <property type="entry name" value="HpaB/PvcC/4-BUDH_C"/>
</dbReference>
<dbReference type="InterPro" id="IPR004925">
    <property type="entry name" value="HpaB/PvcC/4-BUDH"/>
</dbReference>
<gene>
    <name evidence="7" type="ORF">ENV54_07655</name>
</gene>
<dbReference type="SUPFAM" id="SSF56645">
    <property type="entry name" value="Acyl-CoA dehydrogenase NM domain-like"/>
    <property type="match status" value="1"/>
</dbReference>
<evidence type="ECO:0000259" key="6">
    <source>
        <dbReference type="Pfam" id="PF11794"/>
    </source>
</evidence>
<protein>
    <recommendedName>
        <fullName evidence="8">Aromatic ring hydroxylase</fullName>
    </recommendedName>
</protein>
<evidence type="ECO:0000259" key="5">
    <source>
        <dbReference type="Pfam" id="PF03241"/>
    </source>
</evidence>
<sequence length="477" mass="53747">MSLLTAEQYKEKLNDGRVVYYKGERVQNVATDPNLKACVNTMAVDYEMAHDPKYRDLALVKDPELGDFVSRYYYKPQTAEDLLKAHELIVTSTAISDGYIPLAHDIGADALNAISITAHMMGNQDYIDRIEAFRRYLKKEDVACCAAVTCVKGDRMLRPSDPDQSHPDYYLRVVEKNSKGIVVRGAKVHITGAAYCHEIIAIPCRQMTEGDADYAVAFATPPNTKGITQVCRPFRASLSPFEFPNDRPMRMHTDSLIIFDDVFIPWERVFLCGEWKFAATMVYNFALLHRRTGCAYRVPMSEHLLGIAAAIAEYNGISKAPHVREKITDLVIYLETLKSLSKAACLDYVRHGDMVVPNPVTTNIAKYHFAHNYHDVVKVIQDLAGGLLVTAPTYKDFQRPELHDFIDKYLGAKKGVSTENRLRMFDLIRRLTSADLETICLHGEGSPMAERMTIFMEAQKVISQCKALVEDMAGIKK</sequence>
<dbReference type="PANTHER" id="PTHR36117">
    <property type="entry name" value="4-HYDROXYPHENYLACETATE 3-MONOOXYGENASE-RELATED"/>
    <property type="match status" value="1"/>
</dbReference>
<dbReference type="GO" id="GO:0016627">
    <property type="term" value="F:oxidoreductase activity, acting on the CH-CH group of donors"/>
    <property type="evidence" value="ECO:0007669"/>
    <property type="project" value="InterPro"/>
</dbReference>
<feature type="domain" description="HpaB/PvcC/4-BUDH N-terminal" evidence="6">
    <location>
        <begin position="5"/>
        <end position="271"/>
    </location>
</feature>
<dbReference type="Gene3D" id="2.40.110.10">
    <property type="entry name" value="Butyryl-CoA Dehydrogenase, subunit A, domain 2"/>
    <property type="match status" value="1"/>
</dbReference>
<dbReference type="InterPro" id="IPR009100">
    <property type="entry name" value="AcylCoA_DH/oxidase_NM_dom_sf"/>
</dbReference>
<feature type="binding site" evidence="4">
    <location>
        <position position="191"/>
    </location>
    <ligand>
        <name>FAD</name>
        <dbReference type="ChEBI" id="CHEBI:57692"/>
    </ligand>
</feature>
<reference evidence="7" key="1">
    <citation type="journal article" date="2020" name="mSystems">
        <title>Genome- and Community-Level Interaction Insights into Carbon Utilization and Element Cycling Functions of Hydrothermarchaeota in Hydrothermal Sediment.</title>
        <authorList>
            <person name="Zhou Z."/>
            <person name="Liu Y."/>
            <person name="Xu W."/>
            <person name="Pan J."/>
            <person name="Luo Z.H."/>
            <person name="Li M."/>
        </authorList>
    </citation>
    <scope>NUCLEOTIDE SEQUENCE [LARGE SCALE GENOMIC DNA]</scope>
    <source>
        <strain evidence="7">SpSt-769</strain>
    </source>
</reference>
<dbReference type="InterPro" id="IPR024674">
    <property type="entry name" value="HpaB/PvcC/4-BUDH_N"/>
</dbReference>
<dbReference type="SUPFAM" id="SSF47203">
    <property type="entry name" value="Acyl-CoA dehydrogenase C-terminal domain-like"/>
    <property type="match status" value="1"/>
</dbReference>
<accession>A0A7C4EWW3</accession>
<dbReference type="InterPro" id="IPR036250">
    <property type="entry name" value="AcylCo_DH-like_C"/>
</dbReference>
<dbReference type="EMBL" id="DTGT01000239">
    <property type="protein sequence ID" value="HGH61156.1"/>
    <property type="molecule type" value="Genomic_DNA"/>
</dbReference>
<dbReference type="Pfam" id="PF03241">
    <property type="entry name" value="HpaB"/>
    <property type="match status" value="1"/>
</dbReference>
<keyword evidence="3" id="KW-0560">Oxidoreductase</keyword>
<dbReference type="AlphaFoldDB" id="A0A7C4EWW3"/>
<proteinExistence type="predicted"/>
<evidence type="ECO:0000256" key="2">
    <source>
        <dbReference type="ARBA" id="ARBA00022827"/>
    </source>
</evidence>
<comment type="caution">
    <text evidence="7">The sequence shown here is derived from an EMBL/GenBank/DDBJ whole genome shotgun (WGS) entry which is preliminary data.</text>
</comment>
<dbReference type="PANTHER" id="PTHR36117:SF3">
    <property type="entry name" value="4-HYDROXYPHENYLACETATE 3-MONOOXYGENASE-RELATED"/>
    <property type="match status" value="1"/>
</dbReference>
<keyword evidence="2 4" id="KW-0274">FAD</keyword>
<evidence type="ECO:0000313" key="7">
    <source>
        <dbReference type="EMBL" id="HGH61156.1"/>
    </source>
</evidence>
<dbReference type="PIRSF" id="PIRSF000331">
    <property type="entry name" value="HpaA_HpaB"/>
    <property type="match status" value="1"/>
</dbReference>
<evidence type="ECO:0000256" key="1">
    <source>
        <dbReference type="ARBA" id="ARBA00022630"/>
    </source>
</evidence>
<keyword evidence="1" id="KW-0285">Flavoprotein</keyword>
<evidence type="ECO:0008006" key="8">
    <source>
        <dbReference type="Google" id="ProtNLM"/>
    </source>
</evidence>